<evidence type="ECO:0000256" key="2">
    <source>
        <dbReference type="ARBA" id="ARBA00000909"/>
    </source>
</evidence>
<dbReference type="OrthoDB" id="10064708at2759"/>
<dbReference type="GO" id="GO:0052856">
    <property type="term" value="F:NAD(P)HX epimerase activity"/>
    <property type="evidence" value="ECO:0007669"/>
    <property type="project" value="UniProtKB-UniRule"/>
</dbReference>
<feature type="binding site" evidence="10">
    <location>
        <begin position="161"/>
        <end position="167"/>
    </location>
    <ligand>
        <name>(6S)-NADPHX</name>
        <dbReference type="ChEBI" id="CHEBI:64076"/>
    </ligand>
</feature>
<keyword evidence="13" id="KW-1185">Reference proteome</keyword>
<dbReference type="SUPFAM" id="SSF64153">
    <property type="entry name" value="YjeF N-terminal domain-like"/>
    <property type="match status" value="1"/>
</dbReference>
<dbReference type="STRING" id="857566.A0A1E3PJG1"/>
<comment type="catalytic activity">
    <reaction evidence="2 10">
        <text>(6R)-NADPHX = (6S)-NADPHX</text>
        <dbReference type="Rhea" id="RHEA:32227"/>
        <dbReference type="ChEBI" id="CHEBI:64076"/>
        <dbReference type="ChEBI" id="CHEBI:64077"/>
        <dbReference type="EC" id="5.1.99.6"/>
    </reaction>
</comment>
<feature type="binding site" evidence="10">
    <location>
        <position position="157"/>
    </location>
    <ligand>
        <name>K(+)</name>
        <dbReference type="ChEBI" id="CHEBI:29103"/>
    </ligand>
</feature>
<gene>
    <name evidence="12" type="ORF">NADFUDRAFT_70556</name>
</gene>
<proteinExistence type="inferred from homology"/>
<comment type="cofactor">
    <cofactor evidence="10">
        <name>K(+)</name>
        <dbReference type="ChEBI" id="CHEBI:29103"/>
    </cofactor>
    <text evidence="10">Binds 1 potassium ion per subunit.</text>
</comment>
<comment type="caution">
    <text evidence="10">Lacks conserved residue(s) required for the propagation of feature annotation.</text>
</comment>
<feature type="binding site" evidence="10">
    <location>
        <position position="193"/>
    </location>
    <ligand>
        <name>K(+)</name>
        <dbReference type="ChEBI" id="CHEBI:29103"/>
    </ligand>
</feature>
<evidence type="ECO:0000259" key="11">
    <source>
        <dbReference type="PROSITE" id="PS51385"/>
    </source>
</evidence>
<keyword evidence="4 10" id="KW-0479">Metal-binding</keyword>
<dbReference type="NCBIfam" id="TIGR00197">
    <property type="entry name" value="yjeF_nterm"/>
    <property type="match status" value="1"/>
</dbReference>
<keyword evidence="8 10" id="KW-0520">NAD</keyword>
<dbReference type="AlphaFoldDB" id="A0A1E3PJG1"/>
<dbReference type="InterPro" id="IPR004443">
    <property type="entry name" value="YjeF_N_dom"/>
</dbReference>
<comment type="subcellular location">
    <subcellularLocation>
        <location evidence="10">Cytoplasm</location>
    </subcellularLocation>
    <subcellularLocation>
        <location evidence="10">Mitochondrion</location>
    </subcellularLocation>
</comment>
<reference evidence="12 13" key="1">
    <citation type="journal article" date="2016" name="Proc. Natl. Acad. Sci. U.S.A.">
        <title>Comparative genomics of biotechnologically important yeasts.</title>
        <authorList>
            <person name="Riley R."/>
            <person name="Haridas S."/>
            <person name="Wolfe K.H."/>
            <person name="Lopes M.R."/>
            <person name="Hittinger C.T."/>
            <person name="Goeker M."/>
            <person name="Salamov A.A."/>
            <person name="Wisecaver J.H."/>
            <person name="Long T.M."/>
            <person name="Calvey C.H."/>
            <person name="Aerts A.L."/>
            <person name="Barry K.W."/>
            <person name="Choi C."/>
            <person name="Clum A."/>
            <person name="Coughlan A.Y."/>
            <person name="Deshpande S."/>
            <person name="Douglass A.P."/>
            <person name="Hanson S.J."/>
            <person name="Klenk H.-P."/>
            <person name="LaButti K.M."/>
            <person name="Lapidus A."/>
            <person name="Lindquist E.A."/>
            <person name="Lipzen A.M."/>
            <person name="Meier-Kolthoff J.P."/>
            <person name="Ohm R.A."/>
            <person name="Otillar R.P."/>
            <person name="Pangilinan J.L."/>
            <person name="Peng Y."/>
            <person name="Rokas A."/>
            <person name="Rosa C.A."/>
            <person name="Scheuner C."/>
            <person name="Sibirny A.A."/>
            <person name="Slot J.C."/>
            <person name="Stielow J.B."/>
            <person name="Sun H."/>
            <person name="Kurtzman C.P."/>
            <person name="Blackwell M."/>
            <person name="Grigoriev I.V."/>
            <person name="Jeffries T.W."/>
        </authorList>
    </citation>
    <scope>NUCLEOTIDE SEQUENCE [LARGE SCALE GENOMIC DNA]</scope>
    <source>
        <strain evidence="12 13">DSM 6958</strain>
    </source>
</reference>
<evidence type="ECO:0000313" key="12">
    <source>
        <dbReference type="EMBL" id="ODQ64987.1"/>
    </source>
</evidence>
<dbReference type="InterPro" id="IPR032976">
    <property type="entry name" value="YJEFN_prot_NAXE-like"/>
</dbReference>
<keyword evidence="6" id="KW-0521">NADP</keyword>
<evidence type="ECO:0000256" key="3">
    <source>
        <dbReference type="ARBA" id="ARBA00012228"/>
    </source>
</evidence>
<feature type="domain" description="YjeF N-terminal" evidence="11">
    <location>
        <begin position="15"/>
        <end position="253"/>
    </location>
</feature>
<comment type="similarity">
    <text evidence="10">Belongs to the NnrE/AIBP family.</text>
</comment>
<keyword evidence="10" id="KW-0963">Cytoplasm</keyword>
<protein>
    <recommendedName>
        <fullName evidence="3 10">NAD(P)H-hydrate epimerase</fullName>
        <ecNumber evidence="3 10">5.1.99.6</ecNumber>
    </recommendedName>
    <alternativeName>
        <fullName evidence="10">NAD(P)HX epimerase</fullName>
    </alternativeName>
</protein>
<dbReference type="GO" id="GO:0005739">
    <property type="term" value="C:mitochondrion"/>
    <property type="evidence" value="ECO:0007669"/>
    <property type="project" value="UniProtKB-SubCell"/>
</dbReference>
<feature type="binding site" evidence="10">
    <location>
        <position position="190"/>
    </location>
    <ligand>
        <name>(6S)-NADPHX</name>
        <dbReference type="ChEBI" id="CHEBI:64076"/>
    </ligand>
</feature>
<comment type="catalytic activity">
    <reaction evidence="1 10">
        <text>(6R)-NADHX = (6S)-NADHX</text>
        <dbReference type="Rhea" id="RHEA:32215"/>
        <dbReference type="ChEBI" id="CHEBI:64074"/>
        <dbReference type="ChEBI" id="CHEBI:64075"/>
        <dbReference type="EC" id="5.1.99.6"/>
    </reaction>
</comment>
<dbReference type="GO" id="GO:0000166">
    <property type="term" value="F:nucleotide binding"/>
    <property type="evidence" value="ECO:0007669"/>
    <property type="project" value="UniProtKB-KW"/>
</dbReference>
<evidence type="ECO:0000256" key="1">
    <source>
        <dbReference type="ARBA" id="ARBA00000013"/>
    </source>
</evidence>
<name>A0A1E3PJG1_9ASCO</name>
<evidence type="ECO:0000256" key="4">
    <source>
        <dbReference type="ARBA" id="ARBA00022723"/>
    </source>
</evidence>
<feature type="binding site" evidence="10">
    <location>
        <begin position="79"/>
        <end position="83"/>
    </location>
    <ligand>
        <name>(6S)-NADPHX</name>
        <dbReference type="ChEBI" id="CHEBI:64076"/>
    </ligand>
</feature>
<accession>A0A1E3PJG1</accession>
<dbReference type="HAMAP" id="MF_01966">
    <property type="entry name" value="NADHX_epimerase"/>
    <property type="match status" value="1"/>
</dbReference>
<dbReference type="PANTHER" id="PTHR13232:SF10">
    <property type="entry name" value="NAD(P)H-HYDRATE EPIMERASE"/>
    <property type="match status" value="1"/>
</dbReference>
<evidence type="ECO:0000256" key="6">
    <source>
        <dbReference type="ARBA" id="ARBA00022857"/>
    </source>
</evidence>
<comment type="function">
    <text evidence="10">Catalyzes the epimerization of the S- and R-forms of NAD(P)HX, a damaged form of NAD(P)H that is a result of enzymatic or heat-dependent hydration. This is a prerequisite for the S-specific NAD(P)H-hydrate dehydratase to allow the repair of both epimers of NAD(P)HX.</text>
</comment>
<evidence type="ECO:0000256" key="8">
    <source>
        <dbReference type="ARBA" id="ARBA00023027"/>
    </source>
</evidence>
<keyword evidence="10" id="KW-0496">Mitochondrion</keyword>
<keyword evidence="7 10" id="KW-0630">Potassium</keyword>
<dbReference type="Proteomes" id="UP000095009">
    <property type="component" value="Unassembled WGS sequence"/>
</dbReference>
<keyword evidence="9 10" id="KW-0413">Isomerase</keyword>
<evidence type="ECO:0000313" key="13">
    <source>
        <dbReference type="Proteomes" id="UP000095009"/>
    </source>
</evidence>
<dbReference type="GO" id="GO:0046496">
    <property type="term" value="P:nicotinamide nucleotide metabolic process"/>
    <property type="evidence" value="ECO:0007669"/>
    <property type="project" value="EnsemblFungi"/>
</dbReference>
<dbReference type="PROSITE" id="PS51385">
    <property type="entry name" value="YJEF_N"/>
    <property type="match status" value="1"/>
</dbReference>
<dbReference type="PANTHER" id="PTHR13232">
    <property type="entry name" value="NAD(P)H-HYDRATE EPIMERASE"/>
    <property type="match status" value="1"/>
</dbReference>
<dbReference type="GO" id="GO:0046872">
    <property type="term" value="F:metal ion binding"/>
    <property type="evidence" value="ECO:0007669"/>
    <property type="project" value="UniProtKB-KW"/>
</dbReference>
<dbReference type="Gene3D" id="3.40.50.10260">
    <property type="entry name" value="YjeF N-terminal domain"/>
    <property type="match status" value="1"/>
</dbReference>
<evidence type="ECO:0000256" key="9">
    <source>
        <dbReference type="ARBA" id="ARBA00023235"/>
    </source>
</evidence>
<evidence type="ECO:0000256" key="7">
    <source>
        <dbReference type="ARBA" id="ARBA00022958"/>
    </source>
</evidence>
<dbReference type="InterPro" id="IPR036652">
    <property type="entry name" value="YjeF_N_dom_sf"/>
</dbReference>
<keyword evidence="5 10" id="KW-0547">Nucleotide-binding</keyword>
<evidence type="ECO:0000256" key="5">
    <source>
        <dbReference type="ARBA" id="ARBA00022741"/>
    </source>
</evidence>
<dbReference type="Pfam" id="PF03853">
    <property type="entry name" value="YjeF_N"/>
    <property type="match status" value="1"/>
</dbReference>
<dbReference type="EMBL" id="KV454410">
    <property type="protein sequence ID" value="ODQ64987.1"/>
    <property type="molecule type" value="Genomic_DNA"/>
</dbReference>
<feature type="binding site" evidence="10">
    <location>
        <position position="80"/>
    </location>
    <ligand>
        <name>K(+)</name>
        <dbReference type="ChEBI" id="CHEBI:29103"/>
    </ligand>
</feature>
<sequence length="267" mass="29097">MLRNSTIKLLSSSRAAQLDRFLMSAEGGGFSIDQLMELAGLAVAQAVYKAYPPQKVAQSSKTESAVRRDKVLILVGPGNNGGDGLVAARHLQLLGYDCLVFYPKRNTKSTLYTGLVQQMNHFDISFLKTPGTDSENLKKFEELTLSSAFKKSDIIIDAIFGFSYKPPIREPFHEAIQLLTSTNKPVVSVDVPSSWNVDNGPVDIDSNGVFMPSVLVSLTAPKGVVKSISQSTRHFVGGRFVSEALQNEFDLDNISYIGTDMVAEVSN</sequence>
<dbReference type="EC" id="5.1.99.6" evidence="3 10"/>
<evidence type="ECO:0000256" key="10">
    <source>
        <dbReference type="HAMAP-Rule" id="MF_03159"/>
    </source>
</evidence>
<organism evidence="12 13">
    <name type="scientific">Nadsonia fulvescens var. elongata DSM 6958</name>
    <dbReference type="NCBI Taxonomy" id="857566"/>
    <lineage>
        <taxon>Eukaryota</taxon>
        <taxon>Fungi</taxon>
        <taxon>Dikarya</taxon>
        <taxon>Ascomycota</taxon>
        <taxon>Saccharomycotina</taxon>
        <taxon>Dipodascomycetes</taxon>
        <taxon>Dipodascales</taxon>
        <taxon>Dipodascales incertae sedis</taxon>
        <taxon>Nadsonia</taxon>
    </lineage>
</organism>